<keyword evidence="2" id="KW-0175">Coiled coil</keyword>
<feature type="compositionally biased region" description="Pro residues" evidence="3">
    <location>
        <begin position="371"/>
        <end position="381"/>
    </location>
</feature>
<gene>
    <name evidence="5" type="ORF">PODLI_1B002819</name>
</gene>
<feature type="coiled-coil region" evidence="2">
    <location>
        <begin position="590"/>
        <end position="779"/>
    </location>
</feature>
<reference evidence="5" key="1">
    <citation type="submission" date="2022-12" db="EMBL/GenBank/DDBJ databases">
        <authorList>
            <person name="Alioto T."/>
            <person name="Alioto T."/>
            <person name="Gomez Garrido J."/>
        </authorList>
    </citation>
    <scope>NUCLEOTIDE SEQUENCE</scope>
</reference>
<dbReference type="InterPro" id="IPR056598">
    <property type="entry name" value="FKBP-15_dom"/>
</dbReference>
<dbReference type="Gene3D" id="3.10.50.40">
    <property type="match status" value="1"/>
</dbReference>
<proteinExistence type="predicted"/>
<dbReference type="PANTHER" id="PTHR44927">
    <property type="entry name" value="FK506-BINDING PROTEIN 15"/>
    <property type="match status" value="1"/>
</dbReference>
<feature type="region of interest" description="Disordered" evidence="3">
    <location>
        <begin position="1"/>
        <end position="22"/>
    </location>
</feature>
<feature type="region of interest" description="Disordered" evidence="3">
    <location>
        <begin position="458"/>
        <end position="492"/>
    </location>
</feature>
<feature type="compositionally biased region" description="Polar residues" evidence="3">
    <location>
        <begin position="353"/>
        <end position="363"/>
    </location>
</feature>
<evidence type="ECO:0000256" key="1">
    <source>
        <dbReference type="PROSITE-ProRule" id="PRU00277"/>
    </source>
</evidence>
<dbReference type="EMBL" id="OX395140">
    <property type="protein sequence ID" value="CAI5794224.1"/>
    <property type="molecule type" value="Genomic_DNA"/>
</dbReference>
<organism evidence="5 6">
    <name type="scientific">Podarcis lilfordi</name>
    <name type="common">Lilford's wall lizard</name>
    <dbReference type="NCBI Taxonomy" id="74358"/>
    <lineage>
        <taxon>Eukaryota</taxon>
        <taxon>Metazoa</taxon>
        <taxon>Chordata</taxon>
        <taxon>Craniata</taxon>
        <taxon>Vertebrata</taxon>
        <taxon>Euteleostomi</taxon>
        <taxon>Lepidosauria</taxon>
        <taxon>Squamata</taxon>
        <taxon>Bifurcata</taxon>
        <taxon>Unidentata</taxon>
        <taxon>Episquamata</taxon>
        <taxon>Laterata</taxon>
        <taxon>Lacertibaenia</taxon>
        <taxon>Lacertidae</taxon>
        <taxon>Podarcis</taxon>
    </lineage>
</organism>
<feature type="region of interest" description="Disordered" evidence="3">
    <location>
        <begin position="340"/>
        <end position="396"/>
    </location>
</feature>
<dbReference type="InterPro" id="IPR001179">
    <property type="entry name" value="PPIase_FKBP_dom"/>
</dbReference>
<dbReference type="PANTHER" id="PTHR44927:SF1">
    <property type="entry name" value="FK506-BINDING PROTEIN 15"/>
    <property type="match status" value="1"/>
</dbReference>
<sequence length="1097" mass="119131">MAEKLQPRTLRLSPPGLGLAEGRGERGAVRMLGDMDEEDEAFQLPTGGTRLASLFGQDQTATESGNVLFQYMPPKQPKKGQPATAAGLPTQKHPPAAAAAAPTAVPAAAAPAPAAAVHSVFFATAVHAYLFTNGKYVKHGKYGAAVVGSNATKEYRVLLYISKQQQIATASIHAWFVFTVQPNNYCTFYDDQRQNWSIMFESEMAAVDFSKQLCIAKYNSSRSSDSVLCQDLVLGDGQGVETGDALEITFTGWLFQNCSLGQVFDSNVNKEKPLRLKLGSGKVIKGWEDGMIGMKRGGRRFLIIPPALAYGSSGEAERIPPDSTLAFEVEVKRVRFAKGADSAGQNLGPRDSLTPSPAPQSESPTTDPAWLTPPTPAPKPGEPAVRAKSSSISEQLANPDVTKVKLISRMAKMGQPMLPVPTSTFAPQQGSADKEVEEPHAIQEFSTFCPNDYRPMAPPQWATQAPHPAVSGLQAPAAPQPHPPLPRTPQNYQPYAGMPYAYPQVSAAVSQLQPVGLCPAPFQAGDLGSFLLTETRQQNTEIRLAVGKVADKMDQLSVKLEELRKQNSGPGLLPGISSVTMETSMIMSNIQRILQENERLKQEIVEKSSRIEEQNKKIGELIDRNQRYVEQSNLLSEQSNSSLQRTMEHTQARVLHAEQEKHMPPLDQGWDQVRVTKELAEATVQISQLQLELTRHQKQEIDLHSQLNEALTESERQKAQVNRLHAQLAELQKSSDDMKSRYQEEKLSGKKLDEKVTALEEELADIRIKKENLEKLSLLKTTRSSENEKLSPQQEQPEPVKGKVKKIMNEVFQALRGQFNLEESYTGQEVLGIVLNAIKTTTLQLLERQEEQRGSSSTEEEGPAERKQPSAAPLYGDPHSNSLREPAPVASPAPLANLKESSSSPPFTALEGAQDSLLFAAPEAHSSEAPVEQTRAASAQTARPPLRLSASIEKERPSTQGEMDTIDTAILAPPNPAAGEMAPAMEGPTTGPEGKEESGASQHTAGPTSQAAVADKQQDLAGASQPRPASSPMEADSSLLEDKGGFFKVATPKPSALGTLLVEDDDDEEEVSLKGRPPPTPLFDDDDDDNDDLYLLG</sequence>
<name>A0AA35LDM8_9SAUR</name>
<evidence type="ECO:0000256" key="2">
    <source>
        <dbReference type="SAM" id="Coils"/>
    </source>
</evidence>
<dbReference type="GO" id="GO:0003755">
    <property type="term" value="F:peptidyl-prolyl cis-trans isomerase activity"/>
    <property type="evidence" value="ECO:0007669"/>
    <property type="project" value="UniProtKB-KW"/>
</dbReference>
<feature type="domain" description="PPIase FKBP-type" evidence="4">
    <location>
        <begin position="243"/>
        <end position="335"/>
    </location>
</feature>
<keyword evidence="1" id="KW-0413">Isomerase</keyword>
<keyword evidence="1" id="KW-0697">Rotamase</keyword>
<accession>A0AA35LDM8</accession>
<dbReference type="PROSITE" id="PS50059">
    <property type="entry name" value="FKBP_PPIASE"/>
    <property type="match status" value="1"/>
</dbReference>
<feature type="compositionally biased region" description="Acidic residues" evidence="3">
    <location>
        <begin position="1083"/>
        <end position="1097"/>
    </location>
</feature>
<dbReference type="SUPFAM" id="SSF54534">
    <property type="entry name" value="FKBP-like"/>
    <property type="match status" value="1"/>
</dbReference>
<feature type="region of interest" description="Disordered" evidence="3">
    <location>
        <begin position="848"/>
        <end position="1097"/>
    </location>
</feature>
<dbReference type="EC" id="5.2.1.8" evidence="1"/>
<evidence type="ECO:0000256" key="3">
    <source>
        <dbReference type="SAM" id="MobiDB-lite"/>
    </source>
</evidence>
<dbReference type="AlphaFoldDB" id="A0AA35LDM8"/>
<dbReference type="GO" id="GO:0030426">
    <property type="term" value="C:growth cone"/>
    <property type="evidence" value="ECO:0007669"/>
    <property type="project" value="TreeGrafter"/>
</dbReference>
<feature type="compositionally biased region" description="Pro residues" evidence="3">
    <location>
        <begin position="478"/>
        <end position="487"/>
    </location>
</feature>
<evidence type="ECO:0000313" key="5">
    <source>
        <dbReference type="EMBL" id="CAI5794224.1"/>
    </source>
</evidence>
<keyword evidence="6" id="KW-1185">Reference proteome</keyword>
<evidence type="ECO:0000259" key="4">
    <source>
        <dbReference type="PROSITE" id="PS50059"/>
    </source>
</evidence>
<dbReference type="Proteomes" id="UP001178461">
    <property type="component" value="Chromosome Z"/>
</dbReference>
<dbReference type="InterPro" id="IPR046357">
    <property type="entry name" value="PPIase_dom_sf"/>
</dbReference>
<dbReference type="Pfam" id="PF00254">
    <property type="entry name" value="FKBP_C"/>
    <property type="match status" value="1"/>
</dbReference>
<protein>
    <recommendedName>
        <fullName evidence="1">peptidylprolyl isomerase</fullName>
        <ecNumber evidence="1">5.2.1.8</ecNumber>
    </recommendedName>
</protein>
<dbReference type="SUPFAM" id="SSF58104">
    <property type="entry name" value="Methyl-accepting chemotaxis protein (MCP) signaling domain"/>
    <property type="match status" value="1"/>
</dbReference>
<comment type="catalytic activity">
    <reaction evidence="1">
        <text>[protein]-peptidylproline (omega=180) = [protein]-peptidylproline (omega=0)</text>
        <dbReference type="Rhea" id="RHEA:16237"/>
        <dbReference type="Rhea" id="RHEA-COMP:10747"/>
        <dbReference type="Rhea" id="RHEA-COMP:10748"/>
        <dbReference type="ChEBI" id="CHEBI:83833"/>
        <dbReference type="ChEBI" id="CHEBI:83834"/>
        <dbReference type="EC" id="5.2.1.8"/>
    </reaction>
</comment>
<feature type="region of interest" description="Disordered" evidence="3">
    <location>
        <begin position="72"/>
        <end position="99"/>
    </location>
</feature>
<evidence type="ECO:0000313" key="6">
    <source>
        <dbReference type="Proteomes" id="UP001178461"/>
    </source>
</evidence>
<dbReference type="Pfam" id="PF23649">
    <property type="entry name" value="FKBP15"/>
    <property type="match status" value="1"/>
</dbReference>
<feature type="compositionally biased region" description="Polar residues" evidence="3">
    <location>
        <begin position="1000"/>
        <end position="1011"/>
    </location>
</feature>